<dbReference type="Pfam" id="PF20596">
    <property type="entry name" value="pAdhesive_11"/>
    <property type="match status" value="1"/>
</dbReference>
<reference evidence="3 4" key="1">
    <citation type="submission" date="2019-07" db="EMBL/GenBank/DDBJ databases">
        <title>Whole genome shotgun sequence of Cerasibacillus quisquiliarum NBRC 102429.</title>
        <authorList>
            <person name="Hosoyama A."/>
            <person name="Uohara A."/>
            <person name="Ohji S."/>
            <person name="Ichikawa N."/>
        </authorList>
    </citation>
    <scope>NUCLEOTIDE SEQUENCE [LARGE SCALE GENOMIC DNA]</scope>
    <source>
        <strain evidence="3 4">NBRC 102429</strain>
    </source>
</reference>
<dbReference type="AlphaFoldDB" id="A0A511UYT1"/>
<dbReference type="InterPro" id="IPR046771">
    <property type="entry name" value="pAdhesive_11"/>
</dbReference>
<evidence type="ECO:0000313" key="3">
    <source>
        <dbReference type="EMBL" id="GEN30911.1"/>
    </source>
</evidence>
<keyword evidence="4" id="KW-1185">Reference proteome</keyword>
<sequence length="582" mass="66609">MRKVRRLPLIFLIILLIFTQGVQPFMFASDKEMDSKQKLNIKVDPEATNQYTVVTLLTEDPIVDEVHIKLPEKSTYDQEQTAQLKQKSTTFQYDENNQLLKIEWSGDSSESKREAKFLLSDLEEAENNIQAIGLIEKKKVAEAEETFQVNMVEENKTTDSKENQSDEPEKETDKRLEEDGNKAETNKEEKPEKTNQSNINEEDKNETAEEKQSKDELTKTEKERTTENNVIKEIETPNKKQTDKKDKKKGSTDENTKVVTPFVGDLNTDIDLSPYKTTVESGKAAMYKLVLKTTGSQKLYEDSTLTVKLPITDYTQFTQDVYEFSDQLRAGETYEKIIKVKTENLNSPNGAELNAIATLQVTDKEQTQEFIDDATVKINSSGAINISKEYIRAEKNQETILAPTLNSYIRWEITVDIPKKDIGQMYLKEGSKIVITDTLPQGIEFTKMNRQSAPQPTQNGNKLTWEFDAPSLLGQGESDENFFTQTLTFWTKVDNDKKLVNTKINNTATATATFIDGKPIDPPEMQKSAFSNPYHQQEIFKVLFSILFTMVPKMEKVAKEPLREKTQIPLFMMMHIYIFTMV</sequence>
<comment type="caution">
    <text evidence="3">The sequence shown here is derived from an EMBL/GenBank/DDBJ whole genome shotgun (WGS) entry which is preliminary data.</text>
</comment>
<protein>
    <recommendedName>
        <fullName evidence="2">Putative adhesive domain-containing protein</fullName>
    </recommendedName>
</protein>
<feature type="compositionally biased region" description="Basic and acidic residues" evidence="1">
    <location>
        <begin position="201"/>
        <end position="255"/>
    </location>
</feature>
<organism evidence="3 4">
    <name type="scientific">Cerasibacillus quisquiliarum</name>
    <dbReference type="NCBI Taxonomy" id="227865"/>
    <lineage>
        <taxon>Bacteria</taxon>
        <taxon>Bacillati</taxon>
        <taxon>Bacillota</taxon>
        <taxon>Bacilli</taxon>
        <taxon>Bacillales</taxon>
        <taxon>Bacillaceae</taxon>
        <taxon>Cerasibacillus</taxon>
    </lineage>
</organism>
<dbReference type="Proteomes" id="UP000321491">
    <property type="component" value="Unassembled WGS sequence"/>
</dbReference>
<gene>
    <name evidence="3" type="ORF">CQU01_11490</name>
</gene>
<evidence type="ECO:0000256" key="1">
    <source>
        <dbReference type="SAM" id="MobiDB-lite"/>
    </source>
</evidence>
<feature type="compositionally biased region" description="Basic and acidic residues" evidence="1">
    <location>
        <begin position="153"/>
        <end position="164"/>
    </location>
</feature>
<dbReference type="OrthoDB" id="2056845at2"/>
<proteinExistence type="predicted"/>
<feature type="compositionally biased region" description="Basic and acidic residues" evidence="1">
    <location>
        <begin position="171"/>
        <end position="193"/>
    </location>
</feature>
<feature type="region of interest" description="Disordered" evidence="1">
    <location>
        <begin position="149"/>
        <end position="255"/>
    </location>
</feature>
<dbReference type="EMBL" id="BJXW01000011">
    <property type="protein sequence ID" value="GEN30911.1"/>
    <property type="molecule type" value="Genomic_DNA"/>
</dbReference>
<name>A0A511UYT1_9BACI</name>
<feature type="domain" description="Putative adhesive" evidence="2">
    <location>
        <begin position="34"/>
        <end position="147"/>
    </location>
</feature>
<accession>A0A511UYT1</accession>
<evidence type="ECO:0000259" key="2">
    <source>
        <dbReference type="Pfam" id="PF20596"/>
    </source>
</evidence>
<evidence type="ECO:0000313" key="4">
    <source>
        <dbReference type="Proteomes" id="UP000321491"/>
    </source>
</evidence>